<feature type="domain" description="Fibronectin type-III" evidence="2">
    <location>
        <begin position="108"/>
        <end position="187"/>
    </location>
</feature>
<organism evidence="3 4">
    <name type="scientific">Parascaris univalens</name>
    <name type="common">Nematode worm</name>
    <dbReference type="NCBI Taxonomy" id="6257"/>
    <lineage>
        <taxon>Eukaryota</taxon>
        <taxon>Metazoa</taxon>
        <taxon>Ecdysozoa</taxon>
        <taxon>Nematoda</taxon>
        <taxon>Chromadorea</taxon>
        <taxon>Rhabditida</taxon>
        <taxon>Spirurina</taxon>
        <taxon>Ascaridomorpha</taxon>
        <taxon>Ascaridoidea</taxon>
        <taxon>Ascarididae</taxon>
        <taxon>Parascaris</taxon>
    </lineage>
</organism>
<dbReference type="InterPro" id="IPR050713">
    <property type="entry name" value="RTP_Phos/Ushers"/>
</dbReference>
<dbReference type="Gene3D" id="2.60.40.10">
    <property type="entry name" value="Immunoglobulins"/>
    <property type="match status" value="1"/>
</dbReference>
<evidence type="ECO:0000259" key="2">
    <source>
        <dbReference type="SMART" id="SM00060"/>
    </source>
</evidence>
<dbReference type="AlphaFoldDB" id="A0A915BH62"/>
<dbReference type="InterPro" id="IPR041201">
    <property type="entry name" value="PTPRJ_TM"/>
</dbReference>
<dbReference type="WBParaSite" id="PgR040_g015_t01">
    <property type="protein sequence ID" value="PgR040_g015_t01"/>
    <property type="gene ID" value="PgR040_g015"/>
</dbReference>
<accession>A0A915BH62</accession>
<proteinExistence type="predicted"/>
<evidence type="ECO:0000313" key="3">
    <source>
        <dbReference type="Proteomes" id="UP000887569"/>
    </source>
</evidence>
<protein>
    <recommendedName>
        <fullName evidence="1">protein-tyrosine-phosphatase</fullName>
        <ecNumber evidence="1">3.1.3.48</ecNumber>
    </recommendedName>
</protein>
<dbReference type="Pfam" id="PF18861">
    <property type="entry name" value="PTP_tm"/>
    <property type="match status" value="1"/>
</dbReference>
<dbReference type="EC" id="3.1.3.48" evidence="1"/>
<dbReference type="PANTHER" id="PTHR46957">
    <property type="entry name" value="CYTOKINE RECEPTOR"/>
    <property type="match status" value="1"/>
</dbReference>
<dbReference type="SMART" id="SM00060">
    <property type="entry name" value="FN3"/>
    <property type="match status" value="2"/>
</dbReference>
<dbReference type="GO" id="GO:0016020">
    <property type="term" value="C:membrane"/>
    <property type="evidence" value="ECO:0007669"/>
    <property type="project" value="UniProtKB-SubCell"/>
</dbReference>
<reference evidence="4" key="1">
    <citation type="submission" date="2022-11" db="UniProtKB">
        <authorList>
            <consortium name="WormBaseParasite"/>
        </authorList>
    </citation>
    <scope>IDENTIFICATION</scope>
</reference>
<dbReference type="SUPFAM" id="SSF49265">
    <property type="entry name" value="Fibronectin type III"/>
    <property type="match status" value="1"/>
</dbReference>
<dbReference type="PANTHER" id="PTHR46957:SF3">
    <property type="entry name" value="CYTOKINE RECEPTOR"/>
    <property type="match status" value="1"/>
</dbReference>
<dbReference type="Proteomes" id="UP000887569">
    <property type="component" value="Unplaced"/>
</dbReference>
<sequence length="384" mass="44034">MIQLDTGPDRVRNLRVVDAFTDSFHVSHVHIEWDWPNGQHSLNNYRIMASYTTQDPSDAKNEVEVESIGPLMITQLKPSERYIFIVKNISRESGFASEAVEVHCTTHPLKLTRLDAVVGKNYVVLHWDVQSQPQSKCRFRLSYINTANIGKQNSSAVETINRKKFRFGSLASDTYYTFTVIVIMGTAQQEAQSKPETITVGIGGAHRSLPVLQRRDSRQLIVTFENDQNAFADVNGVVDNYAVIVSQDIQLEDDDDYDLRSWFDVHAQRRWPPYRASSLDYNPFRGNSVKSAKFIIGEEDCEQQRPNEKYCNGPLRANVNFFVKIRAYTMSNIAMETSWVSISDVDDIDEEYPNFLVVWKSKVLFHYISVRKQPGCMCTQCIEF</sequence>
<keyword evidence="3" id="KW-1185">Reference proteome</keyword>
<evidence type="ECO:0000256" key="1">
    <source>
        <dbReference type="ARBA" id="ARBA00013064"/>
    </source>
</evidence>
<dbReference type="InterPro" id="IPR036116">
    <property type="entry name" value="FN3_sf"/>
</dbReference>
<name>A0A915BH62_PARUN</name>
<evidence type="ECO:0000313" key="4">
    <source>
        <dbReference type="WBParaSite" id="PgR040_g015_t01"/>
    </source>
</evidence>
<dbReference type="InterPro" id="IPR003961">
    <property type="entry name" value="FN3_dom"/>
</dbReference>
<feature type="domain" description="Fibronectin type-III" evidence="2">
    <location>
        <begin position="8"/>
        <end position="96"/>
    </location>
</feature>
<dbReference type="InterPro" id="IPR013783">
    <property type="entry name" value="Ig-like_fold"/>
</dbReference>
<dbReference type="CDD" id="cd00063">
    <property type="entry name" value="FN3"/>
    <property type="match status" value="1"/>
</dbReference>
<dbReference type="GO" id="GO:0004725">
    <property type="term" value="F:protein tyrosine phosphatase activity"/>
    <property type="evidence" value="ECO:0007669"/>
    <property type="project" value="UniProtKB-EC"/>
</dbReference>